<dbReference type="GO" id="GO:0004555">
    <property type="term" value="F:alpha,alpha-trehalase activity"/>
    <property type="evidence" value="ECO:0007669"/>
    <property type="project" value="UniProtKB-EC"/>
</dbReference>
<dbReference type="RefSeq" id="WP_166700845.1">
    <property type="nucleotide sequence ID" value="NZ_JAAQTL010000002.1"/>
</dbReference>
<evidence type="ECO:0000256" key="8">
    <source>
        <dbReference type="ARBA" id="ARBA00030473"/>
    </source>
</evidence>
<evidence type="ECO:0000256" key="9">
    <source>
        <dbReference type="ARBA" id="ARBA00031637"/>
    </source>
</evidence>
<dbReference type="Pfam" id="PF00723">
    <property type="entry name" value="Glyco_hydro_15"/>
    <property type="match status" value="1"/>
</dbReference>
<comment type="catalytic activity">
    <reaction evidence="1">
        <text>alpha,alpha-trehalose + H2O = alpha-D-glucose + beta-D-glucose</text>
        <dbReference type="Rhea" id="RHEA:32675"/>
        <dbReference type="ChEBI" id="CHEBI:15377"/>
        <dbReference type="ChEBI" id="CHEBI:15903"/>
        <dbReference type="ChEBI" id="CHEBI:16551"/>
        <dbReference type="ChEBI" id="CHEBI:17925"/>
        <dbReference type="EC" id="3.2.1.28"/>
    </reaction>
</comment>
<reference evidence="14 15" key="1">
    <citation type="journal article" date="2006" name="Int. J. Syst. Evol. Microbiol.">
        <title>Dyella yeojuensis sp. nov., isolated from greenhouse soil in Korea.</title>
        <authorList>
            <person name="Kim B.Y."/>
            <person name="Weon H.Y."/>
            <person name="Lee K.H."/>
            <person name="Seok S.J."/>
            <person name="Kwon S.W."/>
            <person name="Go S.J."/>
            <person name="Stackebrandt E."/>
        </authorList>
    </citation>
    <scope>NUCLEOTIDE SEQUENCE [LARGE SCALE GENOMIC DNA]</scope>
    <source>
        <strain evidence="14 15">DSM 17673</strain>
    </source>
</reference>
<keyword evidence="15" id="KW-1185">Reference proteome</keyword>
<keyword evidence="6" id="KW-0119">Carbohydrate metabolism</keyword>
<evidence type="ECO:0000259" key="13">
    <source>
        <dbReference type="Pfam" id="PF19291"/>
    </source>
</evidence>
<gene>
    <name evidence="14" type="ORF">HBF32_16335</name>
</gene>
<dbReference type="InterPro" id="IPR012341">
    <property type="entry name" value="6hp_glycosidase-like_sf"/>
</dbReference>
<evidence type="ECO:0000256" key="2">
    <source>
        <dbReference type="ARBA" id="ARBA00006188"/>
    </source>
</evidence>
<dbReference type="SUPFAM" id="SSF48208">
    <property type="entry name" value="Six-hairpin glycosidases"/>
    <property type="match status" value="1"/>
</dbReference>
<feature type="domain" description="Trehalase-like N-terminal" evidence="13">
    <location>
        <begin position="2"/>
        <end position="172"/>
    </location>
</feature>
<proteinExistence type="inferred from homology"/>
<evidence type="ECO:0000256" key="1">
    <source>
        <dbReference type="ARBA" id="ARBA00001576"/>
    </source>
</evidence>
<protein>
    <recommendedName>
        <fullName evidence="4">Trehalase</fullName>
        <ecNumber evidence="3">3.2.1.28</ecNumber>
    </recommendedName>
    <alternativeName>
        <fullName evidence="8">Alpha,alpha-trehalase</fullName>
    </alternativeName>
    <alternativeName>
        <fullName evidence="9">Alpha,alpha-trehalose glucohydrolase</fullName>
    </alternativeName>
</protein>
<evidence type="ECO:0000313" key="14">
    <source>
        <dbReference type="EMBL" id="NID17046.1"/>
    </source>
</evidence>
<dbReference type="InterPro" id="IPR008928">
    <property type="entry name" value="6-hairpin_glycosidase_sf"/>
</dbReference>
<evidence type="ECO:0000256" key="10">
    <source>
        <dbReference type="ARBA" id="ARBA00053030"/>
    </source>
</evidence>
<evidence type="ECO:0000256" key="7">
    <source>
        <dbReference type="ARBA" id="ARBA00023295"/>
    </source>
</evidence>
<dbReference type="Gene3D" id="1.50.10.10">
    <property type="match status" value="1"/>
</dbReference>
<dbReference type="AlphaFoldDB" id="A0A7X5QXB5"/>
<evidence type="ECO:0000313" key="15">
    <source>
        <dbReference type="Proteomes" id="UP000518878"/>
    </source>
</evidence>
<dbReference type="FunFam" id="1.50.10.10:FF:000005">
    <property type="entry name" value="Glycosyl hydrolase, glucoamylase"/>
    <property type="match status" value="1"/>
</dbReference>
<dbReference type="PANTHER" id="PTHR31616">
    <property type="entry name" value="TREHALASE"/>
    <property type="match status" value="1"/>
</dbReference>
<dbReference type="Proteomes" id="UP000518878">
    <property type="component" value="Unassembled WGS sequence"/>
</dbReference>
<feature type="domain" description="GH15-like" evidence="12">
    <location>
        <begin position="219"/>
        <end position="581"/>
    </location>
</feature>
<keyword evidence="7" id="KW-0326">Glycosidase</keyword>
<dbReference type="GO" id="GO:0005993">
    <property type="term" value="P:trehalose catabolic process"/>
    <property type="evidence" value="ECO:0007669"/>
    <property type="project" value="UniProtKB-ARBA"/>
</dbReference>
<evidence type="ECO:0000256" key="5">
    <source>
        <dbReference type="ARBA" id="ARBA00022801"/>
    </source>
</evidence>
<evidence type="ECO:0000256" key="11">
    <source>
        <dbReference type="ARBA" id="ARBA00060615"/>
    </source>
</evidence>
<dbReference type="Pfam" id="PF19291">
    <property type="entry name" value="TREH_N"/>
    <property type="match status" value="1"/>
</dbReference>
<evidence type="ECO:0000256" key="6">
    <source>
        <dbReference type="ARBA" id="ARBA00023277"/>
    </source>
</evidence>
<evidence type="ECO:0000256" key="3">
    <source>
        <dbReference type="ARBA" id="ARBA00012757"/>
    </source>
</evidence>
<organism evidence="14 15">
    <name type="scientific">Luteibacter yeojuensis</name>
    <dbReference type="NCBI Taxonomy" id="345309"/>
    <lineage>
        <taxon>Bacteria</taxon>
        <taxon>Pseudomonadati</taxon>
        <taxon>Pseudomonadota</taxon>
        <taxon>Gammaproteobacteria</taxon>
        <taxon>Lysobacterales</taxon>
        <taxon>Rhodanobacteraceae</taxon>
        <taxon>Luteibacter</taxon>
    </lineage>
</organism>
<dbReference type="PANTHER" id="PTHR31616:SF0">
    <property type="entry name" value="GLUCAN 1,4-ALPHA-GLUCOSIDASE"/>
    <property type="match status" value="1"/>
</dbReference>
<comment type="similarity">
    <text evidence="2">Belongs to the glycosyl hydrolase 15 family.</text>
</comment>
<dbReference type="EMBL" id="JAAQTL010000002">
    <property type="protein sequence ID" value="NID17046.1"/>
    <property type="molecule type" value="Genomic_DNA"/>
</dbReference>
<dbReference type="InterPro" id="IPR011613">
    <property type="entry name" value="GH15-like"/>
</dbReference>
<evidence type="ECO:0000259" key="12">
    <source>
        <dbReference type="Pfam" id="PF00723"/>
    </source>
</evidence>
<dbReference type="EC" id="3.2.1.28" evidence="3"/>
<keyword evidence="5 14" id="KW-0378">Hydrolase</keyword>
<accession>A0A7X5QXB5</accession>
<dbReference type="InterPro" id="IPR045582">
    <property type="entry name" value="Trehalase-like_N"/>
</dbReference>
<comment type="pathway">
    <text evidence="11">Glycan degradation; trehalose degradation; D-glucose from alpha,alpha-trehalose: step 1/1.</text>
</comment>
<comment type="cofactor">
    <cofactor evidence="10">
        <name>phosphate</name>
        <dbReference type="ChEBI" id="CHEBI:43474"/>
    </cofactor>
</comment>
<sequence>MASRIEDYAMLGNCRSAALVAKDGSIDWLCLPRFDSASCFAALVGSEDNGRWRIAPADPDAVSRRAYIDGSLVLETEWRTATGRARVIDFMPFADEQVGVTRIVEGLEGRVDFEAVLTIRFDYGNAVPWVTRVDETTMTAVAGPDLLVVRSPVAVEGEGLHSIARFKVGKGDSVPFVMTWGPSHLPPPDVLDPYDALAASLAFWEGWSNRCNGAGEWSDIVRRSLVVLKGLSYLPTGGIVAAPTTSLPEQFGGERNWDYRFCWARDATFVLSALVNAGYHDEASAWRDWVRRAVAGSPEQLQVLYGLAGERRLEEFEVPWLRGYEGAQPVRIGNAASTQFQLDIYGELVGAFAHAIRHGVVWQPTADSVQTVFLEHLASIWRKPDNGIWEIRGEPRHFVHSKVMAWLAFQRASEQQREGHDAELNQRWRTVAEEIKADILAKGVDPERGCFTQSYGSKELDASLLLITLTDFLPPDDPRVTATVRAIEEDLLVEGFVLRYHTSTGVDGLPPGEGQFLPCSFWLVENYVLLGRLDDARELFVSLIGLTNDLGLLSEEYDPRSKRLLGNFPQAFSHVALINAAFSLAKGYSATADVHATPDEALDTQGARA</sequence>
<comment type="caution">
    <text evidence="14">The sequence shown here is derived from an EMBL/GenBank/DDBJ whole genome shotgun (WGS) entry which is preliminary data.</text>
</comment>
<evidence type="ECO:0000256" key="4">
    <source>
        <dbReference type="ARBA" id="ARBA00019905"/>
    </source>
</evidence>
<name>A0A7X5QXB5_9GAMM</name>